<dbReference type="InterPro" id="IPR011263">
    <property type="entry name" value="DNA-dir_RNA_pol_RpoA/D/Rpb3"/>
</dbReference>
<evidence type="ECO:0000313" key="4">
    <source>
        <dbReference type="Proteomes" id="UP000321393"/>
    </source>
</evidence>
<dbReference type="InterPro" id="IPR011262">
    <property type="entry name" value="DNA-dir_RNA_pol_insert"/>
</dbReference>
<dbReference type="PANTHER" id="PTHR11800:SF13">
    <property type="entry name" value="DNA-DIRECTED RNA POLYMERASES I AND III SUBUNIT RPAC1"/>
    <property type="match status" value="1"/>
</dbReference>
<dbReference type="AlphaFoldDB" id="A0A5A7VEV7"/>
<dbReference type="InterPro" id="IPR050518">
    <property type="entry name" value="Rpo3/RPB3_RNA_Pol_subunit"/>
</dbReference>
<dbReference type="STRING" id="1194695.A0A5A7VEV7"/>
<name>A0A5A7VEV7_CUCMM</name>
<dbReference type="Pfam" id="PF07727">
    <property type="entry name" value="RVT_2"/>
    <property type="match status" value="1"/>
</dbReference>
<evidence type="ECO:0000313" key="5">
    <source>
        <dbReference type="Proteomes" id="UP000321947"/>
    </source>
</evidence>
<dbReference type="Proteomes" id="UP000321393">
    <property type="component" value="Unassembled WGS sequence"/>
</dbReference>
<evidence type="ECO:0000259" key="1">
    <source>
        <dbReference type="SMART" id="SM00662"/>
    </source>
</evidence>
<accession>A0A5A7VEV7</accession>
<dbReference type="OrthoDB" id="270173at2759"/>
<reference evidence="4 5" key="1">
    <citation type="submission" date="2019-08" db="EMBL/GenBank/DDBJ databases">
        <title>Draft genome sequences of two oriental melons (Cucumis melo L. var makuwa).</title>
        <authorList>
            <person name="Kwon S.-Y."/>
        </authorList>
    </citation>
    <scope>NUCLEOTIDE SEQUENCE [LARGE SCALE GENOMIC DNA]</scope>
    <source>
        <strain evidence="5">cv. Chang Bougi</strain>
        <strain evidence="4">cv. SW 3</strain>
        <tissue evidence="2">Leaf</tissue>
    </source>
</reference>
<keyword evidence="2" id="KW-0240">DNA-directed RNA polymerase</keyword>
<evidence type="ECO:0000313" key="3">
    <source>
        <dbReference type="EMBL" id="TYK13764.1"/>
    </source>
</evidence>
<proteinExistence type="predicted"/>
<dbReference type="PANTHER" id="PTHR11800">
    <property type="entry name" value="DNA-DIRECTED RNA POLYMERASE"/>
    <property type="match status" value="1"/>
</dbReference>
<dbReference type="GO" id="GO:0005736">
    <property type="term" value="C:RNA polymerase I complex"/>
    <property type="evidence" value="ECO:0007669"/>
    <property type="project" value="TreeGrafter"/>
</dbReference>
<dbReference type="GO" id="GO:0005666">
    <property type="term" value="C:RNA polymerase III complex"/>
    <property type="evidence" value="ECO:0007669"/>
    <property type="project" value="TreeGrafter"/>
</dbReference>
<dbReference type="GO" id="GO:0003899">
    <property type="term" value="F:DNA-directed RNA polymerase activity"/>
    <property type="evidence" value="ECO:0007669"/>
    <property type="project" value="InterPro"/>
</dbReference>
<comment type="caution">
    <text evidence="2">The sequence shown here is derived from an EMBL/GenBank/DDBJ whole genome shotgun (WGS) entry which is preliminary data.</text>
</comment>
<dbReference type="SMART" id="SM00662">
    <property type="entry name" value="RPOLD"/>
    <property type="match status" value="1"/>
</dbReference>
<organism evidence="2 4">
    <name type="scientific">Cucumis melo var. makuwa</name>
    <name type="common">Oriental melon</name>
    <dbReference type="NCBI Taxonomy" id="1194695"/>
    <lineage>
        <taxon>Eukaryota</taxon>
        <taxon>Viridiplantae</taxon>
        <taxon>Streptophyta</taxon>
        <taxon>Embryophyta</taxon>
        <taxon>Tracheophyta</taxon>
        <taxon>Spermatophyta</taxon>
        <taxon>Magnoliopsida</taxon>
        <taxon>eudicotyledons</taxon>
        <taxon>Gunneridae</taxon>
        <taxon>Pentapetalae</taxon>
        <taxon>rosids</taxon>
        <taxon>fabids</taxon>
        <taxon>Cucurbitales</taxon>
        <taxon>Cucurbitaceae</taxon>
        <taxon>Benincaseae</taxon>
        <taxon>Cucumis</taxon>
    </lineage>
</organism>
<evidence type="ECO:0000313" key="2">
    <source>
        <dbReference type="EMBL" id="KAA0065740.1"/>
    </source>
</evidence>
<dbReference type="FunFam" id="2.170.120.12:FF:000004">
    <property type="entry name" value="RNA polymerase I subunit 43"/>
    <property type="match status" value="1"/>
</dbReference>
<dbReference type="Gene3D" id="2.170.120.12">
    <property type="entry name" value="DNA-directed RNA polymerase, insert domain"/>
    <property type="match status" value="1"/>
</dbReference>
<dbReference type="SUPFAM" id="SSF56553">
    <property type="entry name" value="Insert subdomain of RNA polymerase alpha subunit"/>
    <property type="match status" value="1"/>
</dbReference>
<keyword evidence="2" id="KW-0804">Transcription</keyword>
<dbReference type="GO" id="GO:0006351">
    <property type="term" value="P:DNA-templated transcription"/>
    <property type="evidence" value="ECO:0007669"/>
    <property type="project" value="InterPro"/>
</dbReference>
<dbReference type="Pfam" id="PF14244">
    <property type="entry name" value="Retrotran_gag_3"/>
    <property type="match status" value="1"/>
</dbReference>
<dbReference type="EMBL" id="SSTE01001190">
    <property type="protein sequence ID" value="KAA0065740.1"/>
    <property type="molecule type" value="Genomic_DNA"/>
</dbReference>
<gene>
    <name evidence="3" type="ORF">E5676_scaffold488G00240</name>
    <name evidence="2" type="ORF">E6C27_scaffold37G00290</name>
</gene>
<dbReference type="Pfam" id="PF01000">
    <property type="entry name" value="RNA_pol_A_bac"/>
    <property type="match status" value="1"/>
</dbReference>
<sequence>MQPSTVHSLRDGTLVEEVLSRFPFKEQGEEIGERKFGRWLGVMLLYGRRSLGISVPTMAIEKVLFANNTSIVQDEVLAHRLGLIPIRVDPRLFKYSDKDAPNENNTIVFRLHARCERGKPRLTVKSEALTWLPNGSEFPLVSDKSIPNSKPQTYTSFSCSQDKLPEFSKNSIGPKDSDIILARLGPGQEIELEAHAVKGMGKTHAKWSPVATAWYRMLPEVLLLEEIEDELAEELKRKCPVNVFDIEDIAEQGKDDTLDTIIKETKKETEETAVVVAATEIAAVVDVAVAAAMEKLLHQLHKMPTVSMGLPSETSVQPSGQFASRTITVRINQICNRSRVEVGESSTHSKPIDLSMYSKSPITSFPNLSSNYITSSMTTSTTVFLGEKLNGQNYFSWSQSIKMFLEGRQQFGFLTGEILRPSLGDAQERFWRVEDSFVRFMLISSMEPQIGKPLLYAATSKDLWDTTQKLYSKHQNAFHLYTLRKQVHECKQGTLDVTSYFNKLFTVARDRFMQRDSLNPKYDIVCSRILSQGPLSSLMEVCHEVRLEEDRTNVMSILTTLTTNSSAFGARSSIHDKEKNSGKQIPICEHCKKQWHTKDQCWELHGRPSKGSSAHFVSYTPCVGNEKIQIANGSSAPIAGEGQIDLSLGRIIGAARHSRGLHILDDDTFNSSTSRASLSSFYFSTFEHDFLLFVAVNKDLSLYQLDVKKAFSSGGSLHEPPLGFEVQFGQQVCKFQKSLYGLKQSSRAWFDRFTTSVKSQGYSYGHSDHTLFTKRMNDEFEIKDLGNLKYFLGMEVARSKEGMLGCRPLDTPIVFNCKLIYLSHTRHDISFTVSDVNQFMHVPYEEHMIAINKILRYLKTSLGNLPSVTAPLYGAIWNDETLAVIDKNQPMEKLIMEPLTIDDNLTNAIVPTVFPIRAAIDQYPLHFLLPRLYNYRLYSVVVCLAAAAQ</sequence>
<dbReference type="EMBL" id="SSTD01009754">
    <property type="protein sequence ID" value="TYK13764.1"/>
    <property type="molecule type" value="Genomic_DNA"/>
</dbReference>
<dbReference type="InterPro" id="IPR029472">
    <property type="entry name" value="Copia-like_N"/>
</dbReference>
<dbReference type="InterPro" id="IPR036643">
    <property type="entry name" value="RNApol_insert_sf"/>
</dbReference>
<feature type="domain" description="DNA-directed RNA polymerase RpoA/D/Rpb3-type" evidence="1">
    <location>
        <begin position="40"/>
        <end position="291"/>
    </location>
</feature>
<dbReference type="Proteomes" id="UP000321947">
    <property type="component" value="Unassembled WGS sequence"/>
</dbReference>
<dbReference type="InterPro" id="IPR013103">
    <property type="entry name" value="RVT_2"/>
</dbReference>
<dbReference type="GO" id="GO:0046983">
    <property type="term" value="F:protein dimerization activity"/>
    <property type="evidence" value="ECO:0007669"/>
    <property type="project" value="InterPro"/>
</dbReference>
<protein>
    <submittedName>
        <fullName evidence="2">DNA-directed RNA polymerases I and III subunit RPAC1</fullName>
    </submittedName>
</protein>